<proteinExistence type="predicted"/>
<gene>
    <name evidence="3" type="ORF">GIL414_LOCUS66689</name>
    <name evidence="2" type="ORF">SMN809_LOCUS62171</name>
</gene>
<evidence type="ECO:0000313" key="3">
    <source>
        <dbReference type="EMBL" id="CAF5169633.1"/>
    </source>
</evidence>
<comment type="caution">
    <text evidence="3">The sequence shown here is derived from an EMBL/GenBank/DDBJ whole genome shotgun (WGS) entry which is preliminary data.</text>
</comment>
<dbReference type="Proteomes" id="UP000681720">
    <property type="component" value="Unassembled WGS sequence"/>
</dbReference>
<name>A0A8S3GQT7_9BILA</name>
<sequence>MYRTENFTSTLSYLKNHSNMSKLMENDGSDDDILYSINSDISNIDSDEVKNDTVNDASDSPCESSDDECVSTNNKHHEDWSGESLKSNLPSYNSKLQLLPGFQSNLLQNATPMDIGGGTILI</sequence>
<organism evidence="3 4">
    <name type="scientific">Rotaria magnacalcarata</name>
    <dbReference type="NCBI Taxonomy" id="392030"/>
    <lineage>
        <taxon>Eukaryota</taxon>
        <taxon>Metazoa</taxon>
        <taxon>Spiralia</taxon>
        <taxon>Gnathifera</taxon>
        <taxon>Rotifera</taxon>
        <taxon>Eurotatoria</taxon>
        <taxon>Bdelloidea</taxon>
        <taxon>Philodinida</taxon>
        <taxon>Philodinidae</taxon>
        <taxon>Rotaria</taxon>
    </lineage>
</organism>
<dbReference type="EMBL" id="CAJOBI010255663">
    <property type="protein sequence ID" value="CAF5112675.1"/>
    <property type="molecule type" value="Genomic_DNA"/>
</dbReference>
<dbReference type="Proteomes" id="UP000676336">
    <property type="component" value="Unassembled WGS sequence"/>
</dbReference>
<reference evidence="3" key="1">
    <citation type="submission" date="2021-02" db="EMBL/GenBank/DDBJ databases">
        <authorList>
            <person name="Nowell W R."/>
        </authorList>
    </citation>
    <scope>NUCLEOTIDE SEQUENCE</scope>
</reference>
<feature type="region of interest" description="Disordered" evidence="1">
    <location>
        <begin position="45"/>
        <end position="85"/>
    </location>
</feature>
<evidence type="ECO:0000313" key="2">
    <source>
        <dbReference type="EMBL" id="CAF5112675.1"/>
    </source>
</evidence>
<protein>
    <submittedName>
        <fullName evidence="3">Uncharacterized protein</fullName>
    </submittedName>
</protein>
<accession>A0A8S3GQT7</accession>
<dbReference type="AlphaFoldDB" id="A0A8S3GQT7"/>
<dbReference type="EMBL" id="CAJOBJ010317472">
    <property type="protein sequence ID" value="CAF5169633.1"/>
    <property type="molecule type" value="Genomic_DNA"/>
</dbReference>
<evidence type="ECO:0000313" key="4">
    <source>
        <dbReference type="Proteomes" id="UP000681720"/>
    </source>
</evidence>
<evidence type="ECO:0000256" key="1">
    <source>
        <dbReference type="SAM" id="MobiDB-lite"/>
    </source>
</evidence>